<evidence type="ECO:0000313" key="2">
    <source>
        <dbReference type="Proteomes" id="UP001180489"/>
    </source>
</evidence>
<accession>A0ABU2UTM5</accession>
<comment type="caution">
    <text evidence="1">The sequence shown here is derived from an EMBL/GenBank/DDBJ whole genome shotgun (WGS) entry which is preliminary data.</text>
</comment>
<gene>
    <name evidence="1" type="ORF">RM863_29260</name>
</gene>
<sequence length="66" mass="7577">MSDAHDVNSENRRAARDALLDAIRKEVEQIDPKEQRQHRIVELRQLADAYALVVHGRGIDSTQRKS</sequence>
<organism evidence="1 2">
    <name type="scientific">Streptomyces hintoniae</name>
    <dbReference type="NCBI Taxonomy" id="3075521"/>
    <lineage>
        <taxon>Bacteria</taxon>
        <taxon>Bacillati</taxon>
        <taxon>Actinomycetota</taxon>
        <taxon>Actinomycetes</taxon>
        <taxon>Kitasatosporales</taxon>
        <taxon>Streptomycetaceae</taxon>
        <taxon>Streptomyces</taxon>
    </lineage>
</organism>
<reference evidence="1" key="1">
    <citation type="submission" date="2024-05" db="EMBL/GenBank/DDBJ databases">
        <title>30 novel species of actinomycetes from the DSMZ collection.</title>
        <authorList>
            <person name="Nouioui I."/>
        </authorList>
    </citation>
    <scope>NUCLEOTIDE SEQUENCE</scope>
    <source>
        <strain evidence="1">DSM 41014</strain>
    </source>
</reference>
<evidence type="ECO:0000313" key="1">
    <source>
        <dbReference type="EMBL" id="MDT0476221.1"/>
    </source>
</evidence>
<name>A0ABU2UTM5_9ACTN</name>
<proteinExistence type="predicted"/>
<protein>
    <submittedName>
        <fullName evidence="1">Uncharacterized protein</fullName>
    </submittedName>
</protein>
<dbReference type="EMBL" id="JAVRFF010000039">
    <property type="protein sequence ID" value="MDT0476221.1"/>
    <property type="molecule type" value="Genomic_DNA"/>
</dbReference>
<keyword evidence="2" id="KW-1185">Reference proteome</keyword>
<dbReference type="RefSeq" id="WP_311636936.1">
    <property type="nucleotide sequence ID" value="NZ_JAVRFF010000039.1"/>
</dbReference>
<dbReference type="Proteomes" id="UP001180489">
    <property type="component" value="Unassembled WGS sequence"/>
</dbReference>